<accession>A0ABN8Y8I9</accession>
<feature type="compositionally biased region" description="Low complexity" evidence="1">
    <location>
        <begin position="23"/>
        <end position="47"/>
    </location>
</feature>
<evidence type="ECO:0000313" key="3">
    <source>
        <dbReference type="Proteomes" id="UP001176941"/>
    </source>
</evidence>
<feature type="region of interest" description="Disordered" evidence="1">
    <location>
        <begin position="1"/>
        <end position="62"/>
    </location>
</feature>
<sequence>MPLILPVPGEGSPPAAPLGAQCSPVSSDPSPGPSSGSSKPFSSLGPPCIGRQNQENRQPGLLGMRRVRGQACPQLWKVLEGSCLGTDRPLRPHPPDRHLYDKDAVPICNTFPRITIRHPTLSTYPLPLRT</sequence>
<keyword evidence="3" id="KW-1185">Reference proteome</keyword>
<dbReference type="Proteomes" id="UP001176941">
    <property type="component" value="Chromosome 14"/>
</dbReference>
<dbReference type="EMBL" id="OX459950">
    <property type="protein sequence ID" value="CAI9156166.1"/>
    <property type="molecule type" value="Genomic_DNA"/>
</dbReference>
<proteinExistence type="predicted"/>
<organism evidence="2 3">
    <name type="scientific">Rangifer tarandus platyrhynchus</name>
    <name type="common">Svalbard reindeer</name>
    <dbReference type="NCBI Taxonomy" id="3082113"/>
    <lineage>
        <taxon>Eukaryota</taxon>
        <taxon>Metazoa</taxon>
        <taxon>Chordata</taxon>
        <taxon>Craniata</taxon>
        <taxon>Vertebrata</taxon>
        <taxon>Euteleostomi</taxon>
        <taxon>Mammalia</taxon>
        <taxon>Eutheria</taxon>
        <taxon>Laurasiatheria</taxon>
        <taxon>Artiodactyla</taxon>
        <taxon>Ruminantia</taxon>
        <taxon>Pecora</taxon>
        <taxon>Cervidae</taxon>
        <taxon>Odocoileinae</taxon>
        <taxon>Rangifer</taxon>
    </lineage>
</organism>
<name>A0ABN8Y8I9_RANTA</name>
<evidence type="ECO:0000313" key="2">
    <source>
        <dbReference type="EMBL" id="CAI9156166.1"/>
    </source>
</evidence>
<evidence type="ECO:0000256" key="1">
    <source>
        <dbReference type="SAM" id="MobiDB-lite"/>
    </source>
</evidence>
<reference evidence="2" key="1">
    <citation type="submission" date="2023-04" db="EMBL/GenBank/DDBJ databases">
        <authorList>
            <consortium name="ELIXIR-Norway"/>
        </authorList>
    </citation>
    <scope>NUCLEOTIDE SEQUENCE [LARGE SCALE GENOMIC DNA]</scope>
</reference>
<gene>
    <name evidence="2" type="ORF">MRATA1EN1_LOCUS5128</name>
</gene>
<protein>
    <submittedName>
        <fullName evidence="2">Uncharacterized protein</fullName>
    </submittedName>
</protein>